<evidence type="ECO:0000313" key="7">
    <source>
        <dbReference type="WBParaSite" id="TREG1_81180.2"/>
    </source>
</evidence>
<reference evidence="5" key="1">
    <citation type="submission" date="2022-06" db="EMBL/GenBank/DDBJ databases">
        <authorList>
            <person name="Berger JAMES D."/>
            <person name="Berger JAMES D."/>
        </authorList>
    </citation>
    <scope>NUCLEOTIDE SEQUENCE [LARGE SCALE GENOMIC DNA]</scope>
</reference>
<feature type="repeat" description="ANK" evidence="3">
    <location>
        <begin position="272"/>
        <end position="304"/>
    </location>
</feature>
<evidence type="ECO:0000256" key="1">
    <source>
        <dbReference type="ARBA" id="ARBA00022737"/>
    </source>
</evidence>
<reference evidence="6 7" key="2">
    <citation type="submission" date="2023-11" db="UniProtKB">
        <authorList>
            <consortium name="WormBaseParasite"/>
        </authorList>
    </citation>
    <scope>IDENTIFICATION</scope>
</reference>
<dbReference type="PANTHER" id="PTHR24198:SF165">
    <property type="entry name" value="ANKYRIN REPEAT-CONTAINING PROTEIN-RELATED"/>
    <property type="match status" value="1"/>
</dbReference>
<feature type="region of interest" description="Disordered" evidence="4">
    <location>
        <begin position="393"/>
        <end position="425"/>
    </location>
</feature>
<accession>A0AA85KIV5</accession>
<dbReference type="InterPro" id="IPR036770">
    <property type="entry name" value="Ankyrin_rpt-contain_sf"/>
</dbReference>
<evidence type="ECO:0000256" key="4">
    <source>
        <dbReference type="SAM" id="MobiDB-lite"/>
    </source>
</evidence>
<feature type="compositionally biased region" description="Basic and acidic residues" evidence="4">
    <location>
        <begin position="582"/>
        <end position="591"/>
    </location>
</feature>
<evidence type="ECO:0000313" key="6">
    <source>
        <dbReference type="WBParaSite" id="TREG1_81180.1"/>
    </source>
</evidence>
<evidence type="ECO:0000313" key="5">
    <source>
        <dbReference type="Proteomes" id="UP000050795"/>
    </source>
</evidence>
<dbReference type="WBParaSite" id="TREG1_81180.2">
    <property type="protein sequence ID" value="TREG1_81180.2"/>
    <property type="gene ID" value="TREG1_81180"/>
</dbReference>
<dbReference type="Pfam" id="PF00023">
    <property type="entry name" value="Ank"/>
    <property type="match status" value="1"/>
</dbReference>
<keyword evidence="1" id="KW-0677">Repeat</keyword>
<organism evidence="5 6">
    <name type="scientific">Trichobilharzia regenti</name>
    <name type="common">Nasal bird schistosome</name>
    <dbReference type="NCBI Taxonomy" id="157069"/>
    <lineage>
        <taxon>Eukaryota</taxon>
        <taxon>Metazoa</taxon>
        <taxon>Spiralia</taxon>
        <taxon>Lophotrochozoa</taxon>
        <taxon>Platyhelminthes</taxon>
        <taxon>Trematoda</taxon>
        <taxon>Digenea</taxon>
        <taxon>Strigeidida</taxon>
        <taxon>Schistosomatoidea</taxon>
        <taxon>Schistosomatidae</taxon>
        <taxon>Trichobilharzia</taxon>
    </lineage>
</organism>
<feature type="compositionally biased region" description="Low complexity" evidence="4">
    <location>
        <begin position="398"/>
        <end position="425"/>
    </location>
</feature>
<proteinExistence type="predicted"/>
<dbReference type="Pfam" id="PF12796">
    <property type="entry name" value="Ank_2"/>
    <property type="match status" value="2"/>
</dbReference>
<feature type="repeat" description="ANK" evidence="3">
    <location>
        <begin position="131"/>
        <end position="163"/>
    </location>
</feature>
<sequence length="727" mass="83026">MNDRSQTEISLKAFLQQLKSFNSSLPKDAHFAELRDAINYAVLQLQKCRKLRNNSPFRCKRDIPTPCSDIDIPCIPNDFCTLSIPRDHFSTGLLSNNYDLQALQETEGKEIDEIIFKLKQSESSKNFVQSGKRTSLHYAAYWASQTCVQTLILQGSDLTARDEYGLTPVIWACESDQLGNLITLMKAAKFQNIPEDQWIYDSSGYHLIHHALYKDNRLKCLEYLSNHEYALIVDRDNQSVLHYAAMNGFLNACKIILQCRSNIVLINQFNKDSRTPLHLATINGHGNIVNFLLGQKANPYLCDKENHTPYYYANSKHLHFCLLIYERYNVKDKQNAKPTLDDNLLSELITFRPANPQFSHYQDFDINTYYDNDKQRKSPSPPTSNNRLVKQQINKGQNNDTTATSNSSITNNNNANQKQNSSSLLNKSIRRRLVFGTFNDSYSNNNKSSSILVNRNNQALDKHISCSSSRLADRNQNIEMNASVGTDRQPHISRSNVRIKPELLPTDRRIHRFRNPLITAKQINVQNMNKFQNSRLKPSISTLSSSDYSEIDYKSVKNNEEISINGQSNNDNNSSSGNSFRIDNRQRDQKHTSNLCSTIDPFKDVVYKSRTSDGSSISDTNSIPETETILYPTPCKLPFTQRIVSDNLTYESNSRLLRRRQVNSPVRDTSSIKNNDYIRSGGELAQTSSDQHDEMIPLNLKIPVKQSTRMSCQNNQPSYSLISPTFK</sequence>
<dbReference type="InterPro" id="IPR002110">
    <property type="entry name" value="Ankyrin_rpt"/>
</dbReference>
<evidence type="ECO:0000256" key="3">
    <source>
        <dbReference type="PROSITE-ProRule" id="PRU00023"/>
    </source>
</evidence>
<dbReference type="WBParaSite" id="TREG1_81180.1">
    <property type="protein sequence ID" value="TREG1_81180.1"/>
    <property type="gene ID" value="TREG1_81180"/>
</dbReference>
<dbReference type="Gene3D" id="1.25.40.20">
    <property type="entry name" value="Ankyrin repeat-containing domain"/>
    <property type="match status" value="1"/>
</dbReference>
<dbReference type="Proteomes" id="UP000050795">
    <property type="component" value="Unassembled WGS sequence"/>
</dbReference>
<evidence type="ECO:0008006" key="8">
    <source>
        <dbReference type="Google" id="ProtNLM"/>
    </source>
</evidence>
<dbReference type="PROSITE" id="PS50088">
    <property type="entry name" value="ANK_REPEAT"/>
    <property type="match status" value="2"/>
</dbReference>
<keyword evidence="2 3" id="KW-0040">ANK repeat</keyword>
<dbReference type="PANTHER" id="PTHR24198">
    <property type="entry name" value="ANKYRIN REPEAT AND PROTEIN KINASE DOMAIN-CONTAINING PROTEIN"/>
    <property type="match status" value="1"/>
</dbReference>
<dbReference type="AlphaFoldDB" id="A0AA85KIV5"/>
<dbReference type="SUPFAM" id="SSF48403">
    <property type="entry name" value="Ankyrin repeat"/>
    <property type="match status" value="1"/>
</dbReference>
<protein>
    <recommendedName>
        <fullName evidence="8">ANK_REP_REGION domain-containing protein</fullName>
    </recommendedName>
</protein>
<feature type="region of interest" description="Disordered" evidence="4">
    <location>
        <begin position="563"/>
        <end position="595"/>
    </location>
</feature>
<name>A0AA85KIV5_TRIRE</name>
<dbReference type="SMART" id="SM00248">
    <property type="entry name" value="ANK"/>
    <property type="match status" value="5"/>
</dbReference>
<evidence type="ECO:0000256" key="2">
    <source>
        <dbReference type="ARBA" id="ARBA00023043"/>
    </source>
</evidence>
<keyword evidence="5" id="KW-1185">Reference proteome</keyword>
<dbReference type="PROSITE" id="PS50297">
    <property type="entry name" value="ANK_REP_REGION"/>
    <property type="match status" value="1"/>
</dbReference>
<feature type="compositionally biased region" description="Low complexity" evidence="4">
    <location>
        <begin position="563"/>
        <end position="579"/>
    </location>
</feature>